<gene>
    <name evidence="2" type="ORF">IMCC3135_12795</name>
</gene>
<accession>A0A2Z2NY17</accession>
<dbReference type="Proteomes" id="UP000250079">
    <property type="component" value="Chromosome"/>
</dbReference>
<evidence type="ECO:0000256" key="1">
    <source>
        <dbReference type="SAM" id="Phobius"/>
    </source>
</evidence>
<dbReference type="AlphaFoldDB" id="A0A2Z2NY17"/>
<keyword evidence="1" id="KW-0472">Membrane</keyword>
<protein>
    <submittedName>
        <fullName evidence="2">Uncharacterized protein</fullName>
    </submittedName>
</protein>
<organism evidence="2 3">
    <name type="scientific">Granulosicoccus antarcticus IMCC3135</name>
    <dbReference type="NCBI Taxonomy" id="1192854"/>
    <lineage>
        <taxon>Bacteria</taxon>
        <taxon>Pseudomonadati</taxon>
        <taxon>Pseudomonadota</taxon>
        <taxon>Gammaproteobacteria</taxon>
        <taxon>Chromatiales</taxon>
        <taxon>Granulosicoccaceae</taxon>
        <taxon>Granulosicoccus</taxon>
    </lineage>
</organism>
<evidence type="ECO:0000313" key="2">
    <source>
        <dbReference type="EMBL" id="ASJ72647.1"/>
    </source>
</evidence>
<keyword evidence="1" id="KW-1133">Transmembrane helix</keyword>
<keyword evidence="3" id="KW-1185">Reference proteome</keyword>
<dbReference type="EMBL" id="CP018632">
    <property type="protein sequence ID" value="ASJ72647.1"/>
    <property type="molecule type" value="Genomic_DNA"/>
</dbReference>
<dbReference type="KEGG" id="gai:IMCC3135_12795"/>
<reference evidence="2 3" key="1">
    <citation type="submission" date="2016-12" db="EMBL/GenBank/DDBJ databases">
        <authorList>
            <person name="Song W.-J."/>
            <person name="Kurnit D.M."/>
        </authorList>
    </citation>
    <scope>NUCLEOTIDE SEQUENCE [LARGE SCALE GENOMIC DNA]</scope>
    <source>
        <strain evidence="2 3">IMCC3135</strain>
    </source>
</reference>
<sequence>MFFHQKPEKVKRDNCKCCDILTIETADSYERTMNSDKVKGMRNFVLLATILIAMSGCSTTAWDPYYKELKPTYEKTYKLSSPLIVASQDQRPYVLSGNKTELFYGLTRSLFGIPYSQSGPVSASNDIIEYVSLLIEDESSIFGIKRKSIGIDEDGLSVALDESTRSPVLFIQFYEWKTDTPAVGTGLLHYDLRAKVIDQAGQIVAQEDVKGTNSIINPDPGSGAKRKTGRWYQKAKGDALGKILLNPAIFNAINLLSSEQLETNTPA</sequence>
<evidence type="ECO:0000313" key="3">
    <source>
        <dbReference type="Proteomes" id="UP000250079"/>
    </source>
</evidence>
<dbReference type="RefSeq" id="WP_088917942.1">
    <property type="nucleotide sequence ID" value="NZ_CP018632.1"/>
</dbReference>
<keyword evidence="1" id="KW-0812">Transmembrane</keyword>
<name>A0A2Z2NY17_9GAMM</name>
<feature type="transmembrane region" description="Helical" evidence="1">
    <location>
        <begin position="43"/>
        <end position="62"/>
    </location>
</feature>
<proteinExistence type="predicted"/>
<dbReference type="OrthoDB" id="6989177at2"/>